<proteinExistence type="predicted"/>
<evidence type="ECO:0000313" key="1">
    <source>
        <dbReference type="EMBL" id="KAH7954102.1"/>
    </source>
</evidence>
<keyword evidence="2" id="KW-1185">Reference proteome</keyword>
<gene>
    <name evidence="1" type="ORF">HPB49_015567</name>
</gene>
<comment type="caution">
    <text evidence="1">The sequence shown here is derived from an EMBL/GenBank/DDBJ whole genome shotgun (WGS) entry which is preliminary data.</text>
</comment>
<reference evidence="1" key="1">
    <citation type="submission" date="2020-05" db="EMBL/GenBank/DDBJ databases">
        <title>Large-scale comparative analyses of tick genomes elucidate their genetic diversity and vector capacities.</title>
        <authorList>
            <person name="Jia N."/>
            <person name="Wang J."/>
            <person name="Shi W."/>
            <person name="Du L."/>
            <person name="Sun Y."/>
            <person name="Zhan W."/>
            <person name="Jiang J."/>
            <person name="Wang Q."/>
            <person name="Zhang B."/>
            <person name="Ji P."/>
            <person name="Sakyi L.B."/>
            <person name="Cui X."/>
            <person name="Yuan T."/>
            <person name="Jiang B."/>
            <person name="Yang W."/>
            <person name="Lam T.T.-Y."/>
            <person name="Chang Q."/>
            <person name="Ding S."/>
            <person name="Wang X."/>
            <person name="Zhu J."/>
            <person name="Ruan X."/>
            <person name="Zhao L."/>
            <person name="Wei J."/>
            <person name="Que T."/>
            <person name="Du C."/>
            <person name="Cheng J."/>
            <person name="Dai P."/>
            <person name="Han X."/>
            <person name="Huang E."/>
            <person name="Gao Y."/>
            <person name="Liu J."/>
            <person name="Shao H."/>
            <person name="Ye R."/>
            <person name="Li L."/>
            <person name="Wei W."/>
            <person name="Wang X."/>
            <person name="Wang C."/>
            <person name="Yang T."/>
            <person name="Huo Q."/>
            <person name="Li W."/>
            <person name="Guo W."/>
            <person name="Chen H."/>
            <person name="Zhou L."/>
            <person name="Ni X."/>
            <person name="Tian J."/>
            <person name="Zhou Y."/>
            <person name="Sheng Y."/>
            <person name="Liu T."/>
            <person name="Pan Y."/>
            <person name="Xia L."/>
            <person name="Li J."/>
            <person name="Zhao F."/>
            <person name="Cao W."/>
        </authorList>
    </citation>
    <scope>NUCLEOTIDE SEQUENCE</scope>
    <source>
        <strain evidence="1">Dsil-2018</strain>
    </source>
</reference>
<evidence type="ECO:0000313" key="2">
    <source>
        <dbReference type="Proteomes" id="UP000821865"/>
    </source>
</evidence>
<protein>
    <submittedName>
        <fullName evidence="1">Uncharacterized protein</fullName>
    </submittedName>
</protein>
<dbReference type="Proteomes" id="UP000821865">
    <property type="component" value="Chromosome 4"/>
</dbReference>
<accession>A0ACB8CY20</accession>
<dbReference type="EMBL" id="CM023473">
    <property type="protein sequence ID" value="KAH7954102.1"/>
    <property type="molecule type" value="Genomic_DNA"/>
</dbReference>
<sequence>MKYNGRQMMALQDFVVFHAVESNKGLPKSVEFWFHCLDFDGDGFITVYDMQYLYEDKRRIVEVHFPCCDFAEVAHEIFERVKPRKPEFIALSDLKRCEPSVACLYQCKQLELDSNAGEQQLWINDLAQLLSHTGFLSHQSHSVRLMTAHCHVYIMLSTINNVPYSCSSLVDVLQSLVDQLALLRNPSSSVYGERLEMFQTIGHGRLFIRMHPKVLQFGAIVYNLLVVLYDVVSRNIGLISEVWQFLSPILNNLESPEKTVDFIFAHLIPPLKKKEPFCYTVSKELVRNASPSLQATVDKLLQGYVCKPVHTDSDSVSMDTSVGLLHEVIRVCPMAASLAFCQLARMTESQDADERLLAVESLSYLASRKSLSMAPGGRYMCQLYLKRCTDSSPRIQEACLKHSSSFLCCPEFAEDVLEALTQIQASCGITVRQIVITSVTKAALKDSAIITDKLIALLTANTHYASFQVRQEAISCLGKLYRSIAMDRVCPRKLICKIANVILEAYQTKNTCDRMVVEQTYAQHLVPLLLSTSYRMELLYTLYCNLEAKALRSFMCLHENVQQAQLKLRSILDQVSTVLTSTPRSIGSRGTQLIDELRKDRVACGNLLDALSHQKSSDIASSRDAILKSLRDRRSKALADAEKLFWTATSAALSEDEVDQLLAHVSEQKPALHYSYTTKELQLFKVLSKAFPLSCSELTYILASAGDVGQSDVSSEDE</sequence>
<name>A0ACB8CY20_DERSI</name>
<organism evidence="1 2">
    <name type="scientific">Dermacentor silvarum</name>
    <name type="common">Tick</name>
    <dbReference type="NCBI Taxonomy" id="543639"/>
    <lineage>
        <taxon>Eukaryota</taxon>
        <taxon>Metazoa</taxon>
        <taxon>Ecdysozoa</taxon>
        <taxon>Arthropoda</taxon>
        <taxon>Chelicerata</taxon>
        <taxon>Arachnida</taxon>
        <taxon>Acari</taxon>
        <taxon>Parasitiformes</taxon>
        <taxon>Ixodida</taxon>
        <taxon>Ixodoidea</taxon>
        <taxon>Ixodidae</taxon>
        <taxon>Rhipicephalinae</taxon>
        <taxon>Dermacentor</taxon>
    </lineage>
</organism>